<dbReference type="AlphaFoldDB" id="A0A0K8TMS8"/>
<protein>
    <recommendedName>
        <fullName evidence="13">Dynactin subunit 4</fullName>
    </recommendedName>
</protein>
<reference evidence="16" key="1">
    <citation type="journal article" date="2015" name="Insect Biochem. Mol. Biol.">
        <title>An insight into the sialome of the horse fly, Tabanus bromius.</title>
        <authorList>
            <person name="Ribeiro J.M."/>
            <person name="Kazimirova M."/>
            <person name="Takac P."/>
            <person name="Andersen J.F."/>
            <person name="Francischetti I.M."/>
        </authorList>
    </citation>
    <scope>NUCLEOTIDE SEQUENCE</scope>
</reference>
<keyword evidence="5" id="KW-0963">Cytoplasm</keyword>
<evidence type="ECO:0000256" key="3">
    <source>
        <dbReference type="ARBA" id="ARBA00004544"/>
    </source>
</evidence>
<evidence type="ECO:0000313" key="16">
    <source>
        <dbReference type="EMBL" id="JAI15451.1"/>
    </source>
</evidence>
<accession>A0A0K8TMS8</accession>
<proteinExistence type="evidence at transcript level"/>
<name>A0A0K8TMS8_TABBR</name>
<feature type="region of interest" description="Disordered" evidence="15">
    <location>
        <begin position="88"/>
        <end position="112"/>
    </location>
</feature>
<keyword evidence="10" id="KW-0175">Coiled coil</keyword>
<comment type="subunit">
    <text evidence="14">Subunit of dynactin, a multiprotein complex part of a tripartite complex with dynein and a adapter, such as BICDL1, BICD2 or HOOK3. The dynactin complex is built around ACTR1A/ACTB filament and consists of an actin-related filament composed of a shoulder domain, a pointed end and a barbed end. Its length is defined by its flexible shoulder domain. The soulder is composed of 2 DCTN1 subunits, 4 DCTN2 and 2 DCTN3. The 4 DCNT2 (via N-terminus) bind the ACTR1A filament and act as molecular rulers to determine the length. The pointed end is important for binding dynein-dynactin cargo adapters. Consists of 4 subunits: ACTR10, DCNT4, DCTN5 and DCTN6. The barbed end is composed of a CAPZA1:CAPZB heterodimers, which binds ACTR1A/ACTB filament and dynactin and stabilizes dynactin. Interacts with ATP7B, but not ATP7A, in a copper-dependent manner. Interacts with ANK2; this interaction is required for localization at costameres. Interacts with N4BP2L1.</text>
</comment>
<dbReference type="GO" id="GO:0005869">
    <property type="term" value="C:dynactin complex"/>
    <property type="evidence" value="ECO:0007669"/>
    <property type="project" value="InterPro"/>
</dbReference>
<keyword evidence="9" id="KW-0007">Acetylation</keyword>
<evidence type="ECO:0000256" key="14">
    <source>
        <dbReference type="ARBA" id="ARBA00093507"/>
    </source>
</evidence>
<evidence type="ECO:0000256" key="7">
    <source>
        <dbReference type="ARBA" id="ARBA00022553"/>
    </source>
</evidence>
<evidence type="ECO:0000256" key="4">
    <source>
        <dbReference type="ARBA" id="ARBA00004657"/>
    </source>
</evidence>
<evidence type="ECO:0000256" key="9">
    <source>
        <dbReference type="ARBA" id="ARBA00022990"/>
    </source>
</evidence>
<keyword evidence="8" id="KW-0832">Ubl conjugation</keyword>
<evidence type="ECO:0000256" key="11">
    <source>
        <dbReference type="ARBA" id="ARBA00023212"/>
    </source>
</evidence>
<keyword evidence="6" id="KW-1017">Isopeptide bond</keyword>
<dbReference type="PANTHER" id="PTHR13034:SF2">
    <property type="entry name" value="DYNACTIN SUBUNIT 4"/>
    <property type="match status" value="1"/>
</dbReference>
<evidence type="ECO:0000256" key="5">
    <source>
        <dbReference type="ARBA" id="ARBA00022490"/>
    </source>
</evidence>
<evidence type="ECO:0000256" key="10">
    <source>
        <dbReference type="ARBA" id="ARBA00023054"/>
    </source>
</evidence>
<comment type="subcellular location">
    <subcellularLocation>
        <location evidence="3">Cytoplasm</location>
        <location evidence="3">Cell cortex</location>
    </subcellularLocation>
    <subcellularLocation>
        <location evidence="1">Cytoplasm</location>
        <location evidence="1">Cytoskeleton</location>
        <location evidence="1">Microtubule organizing center</location>
        <location evidence="1">Centrosome</location>
    </subcellularLocation>
    <subcellularLocation>
        <location evidence="2">Cytoplasm</location>
        <location evidence="2">Cytoskeleton</location>
        <location evidence="2">Stress fiber</location>
    </subcellularLocation>
    <subcellularLocation>
        <location evidence="4">Cytoplasm</location>
        <location evidence="4">Myofibril</location>
    </subcellularLocation>
</comment>
<dbReference type="GO" id="GO:0005938">
    <property type="term" value="C:cell cortex"/>
    <property type="evidence" value="ECO:0007669"/>
    <property type="project" value="UniProtKB-SubCell"/>
</dbReference>
<dbReference type="EMBL" id="GDAI01002152">
    <property type="protein sequence ID" value="JAI15451.1"/>
    <property type="molecule type" value="mRNA"/>
</dbReference>
<dbReference type="GO" id="GO:0001725">
    <property type="term" value="C:stress fiber"/>
    <property type="evidence" value="ECO:0007669"/>
    <property type="project" value="UniProtKB-SubCell"/>
</dbReference>
<keyword evidence="11" id="KW-0206">Cytoskeleton</keyword>
<dbReference type="GO" id="GO:0005813">
    <property type="term" value="C:centrosome"/>
    <property type="evidence" value="ECO:0007669"/>
    <property type="project" value="UniProtKB-SubCell"/>
</dbReference>
<evidence type="ECO:0000256" key="6">
    <source>
        <dbReference type="ARBA" id="ARBA00022499"/>
    </source>
</evidence>
<evidence type="ECO:0000256" key="8">
    <source>
        <dbReference type="ARBA" id="ARBA00022843"/>
    </source>
</evidence>
<evidence type="ECO:0000256" key="15">
    <source>
        <dbReference type="SAM" id="MobiDB-lite"/>
    </source>
</evidence>
<evidence type="ECO:0000256" key="2">
    <source>
        <dbReference type="ARBA" id="ARBA00004529"/>
    </source>
</evidence>
<keyword evidence="7" id="KW-0597">Phosphoprotein</keyword>
<evidence type="ECO:0000256" key="13">
    <source>
        <dbReference type="ARBA" id="ARBA00034864"/>
    </source>
</evidence>
<sequence length="501" mass="57397">MANFLQPPVVNFACTCGILNPITKLYFCRHCLKLRCGFCVCHEVDSYFCSYCHENIPSSEARHKRNRCGSCFDCPSCQHTLSLRQTTVAVQKKPDEPATEQPAEEEDDGKEKTKKMYHVSCFACRWTSRDAGIPDQTIVSGSWPEMEYANETRFNSLLDYYQAVVIQEKQEKQDYWRRKTTKQHKFPSITDRTGLTVSIIRRQMGWSDKTPPKMKPSAINPSIATDEIEELPADIFTEELDLRNITTIKQRHNQPSDQPEHVSKLFPQHKLLWIKRSLRCRQCEHNVIKPEYHPGSIKYRIQLFASYHVPDVRLVSCESLKPGQTCFAILKLANPTMHDMTITIMDLPTELEESLLIEEMKKGYERQVSISSTPSFGSSLSRQASLTEEPRFVKNKATANIILPDSSFALNHRDDVAEFDECVQVHREEPNFVVWRKSNKVSIKLGFTPDADLAPGDDVVVGFTMQYTYVNTFCNSPDKKEPQKHALTSRVYVKVGQIPGN</sequence>
<dbReference type="Pfam" id="PF05502">
    <property type="entry name" value="Dynactin_p62"/>
    <property type="match status" value="2"/>
</dbReference>
<evidence type="ECO:0000256" key="1">
    <source>
        <dbReference type="ARBA" id="ARBA00004300"/>
    </source>
</evidence>
<dbReference type="PANTHER" id="PTHR13034">
    <property type="entry name" value="DYNACTIN P62 SUBUNIT"/>
    <property type="match status" value="1"/>
</dbReference>
<comment type="similarity">
    <text evidence="12">Belongs to the dynactin subunit 4 family.</text>
</comment>
<evidence type="ECO:0000256" key="12">
    <source>
        <dbReference type="ARBA" id="ARBA00034776"/>
    </source>
</evidence>
<dbReference type="GO" id="GO:0030016">
    <property type="term" value="C:myofibril"/>
    <property type="evidence" value="ECO:0007669"/>
    <property type="project" value="UniProtKB-SubCell"/>
</dbReference>
<organism evidence="16">
    <name type="scientific">Tabanus bromius</name>
    <name type="common">Band-eyed brown horse fly</name>
    <dbReference type="NCBI Taxonomy" id="304241"/>
    <lineage>
        <taxon>Eukaryota</taxon>
        <taxon>Metazoa</taxon>
        <taxon>Ecdysozoa</taxon>
        <taxon>Arthropoda</taxon>
        <taxon>Hexapoda</taxon>
        <taxon>Insecta</taxon>
        <taxon>Pterygota</taxon>
        <taxon>Neoptera</taxon>
        <taxon>Endopterygota</taxon>
        <taxon>Diptera</taxon>
        <taxon>Brachycera</taxon>
        <taxon>Tabanomorpha</taxon>
        <taxon>Tabanoidea</taxon>
        <taxon>Tabanidae</taxon>
        <taxon>Tabanus</taxon>
    </lineage>
</organism>
<dbReference type="InterPro" id="IPR008603">
    <property type="entry name" value="DCTN4"/>
</dbReference>